<accession>A0A8B5Y858</accession>
<organism evidence="2 3">
    <name type="scientific">Bacillus licheniformis</name>
    <dbReference type="NCBI Taxonomy" id="1402"/>
    <lineage>
        <taxon>Bacteria</taxon>
        <taxon>Bacillati</taxon>
        <taxon>Bacillota</taxon>
        <taxon>Bacilli</taxon>
        <taxon>Bacillales</taxon>
        <taxon>Bacillaceae</taxon>
        <taxon>Bacillus</taxon>
    </lineage>
</organism>
<feature type="compositionally biased region" description="Basic and acidic residues" evidence="1">
    <location>
        <begin position="10"/>
        <end position="22"/>
    </location>
</feature>
<gene>
    <name evidence="2" type="ORF">CHCC16736_1285</name>
</gene>
<comment type="caution">
    <text evidence="2">The sequence shown here is derived from an EMBL/GenBank/DDBJ whole genome shotgun (WGS) entry which is preliminary data.</text>
</comment>
<dbReference type="EMBL" id="NILC01000028">
    <property type="protein sequence ID" value="TWL23577.1"/>
    <property type="molecule type" value="Genomic_DNA"/>
</dbReference>
<feature type="region of interest" description="Disordered" evidence="1">
    <location>
        <begin position="1"/>
        <end position="22"/>
    </location>
</feature>
<proteinExistence type="predicted"/>
<dbReference type="AlphaFoldDB" id="A0A8B5Y858"/>
<sequence>MCSGGLAKFGTEHPPAESGIKTKEYDNGTIGTFLCLKRPFFGHT</sequence>
<evidence type="ECO:0000313" key="2">
    <source>
        <dbReference type="EMBL" id="TWL23577.1"/>
    </source>
</evidence>
<name>A0A8B5Y858_BACLI</name>
<reference evidence="2 3" key="1">
    <citation type="submission" date="2019-06" db="EMBL/GenBank/DDBJ databases">
        <title>Genome sequence analysis of &gt;100 Bacillus licheniformis strains suggests intrinsic resistance to this species.</title>
        <authorList>
            <person name="Wels M."/>
            <person name="Siezen R.J."/>
            <person name="Johansen E."/>
            <person name="Stuer-Lauridsen B."/>
            <person name="Bjerre K."/>
            <person name="Nielsen B.K.K."/>
        </authorList>
    </citation>
    <scope>NUCLEOTIDE SEQUENCE [LARGE SCALE GENOMIC DNA]</scope>
    <source>
        <strain evidence="2 3">BAC-16736</strain>
    </source>
</reference>
<evidence type="ECO:0000313" key="3">
    <source>
        <dbReference type="Proteomes" id="UP000435910"/>
    </source>
</evidence>
<protein>
    <submittedName>
        <fullName evidence="2">Uncharacterized protein</fullName>
    </submittedName>
</protein>
<evidence type="ECO:0000256" key="1">
    <source>
        <dbReference type="SAM" id="MobiDB-lite"/>
    </source>
</evidence>
<dbReference type="Proteomes" id="UP000435910">
    <property type="component" value="Unassembled WGS sequence"/>
</dbReference>